<dbReference type="Proteomes" id="UP001434337">
    <property type="component" value="Chromosome"/>
</dbReference>
<dbReference type="Pfam" id="PF02597">
    <property type="entry name" value="ThiS"/>
    <property type="match status" value="1"/>
</dbReference>
<protein>
    <submittedName>
        <fullName evidence="1">MoaD/ThiS family protein</fullName>
    </submittedName>
</protein>
<dbReference type="InterPro" id="IPR016155">
    <property type="entry name" value="Mopterin_synth/thiamin_S_b"/>
</dbReference>
<dbReference type="InterPro" id="IPR003749">
    <property type="entry name" value="ThiS/MoaD-like"/>
</dbReference>
<accession>A0ABZ3CBM3</accession>
<organism evidence="1 2">
    <name type="scientific">Propioniciclava soli</name>
    <dbReference type="NCBI Taxonomy" id="2775081"/>
    <lineage>
        <taxon>Bacteria</taxon>
        <taxon>Bacillati</taxon>
        <taxon>Actinomycetota</taxon>
        <taxon>Actinomycetes</taxon>
        <taxon>Propionibacteriales</taxon>
        <taxon>Propionibacteriaceae</taxon>
        <taxon>Propioniciclava</taxon>
    </lineage>
</organism>
<gene>
    <name evidence="1" type="ORF">PCC79_02895</name>
</gene>
<dbReference type="SUPFAM" id="SSF54285">
    <property type="entry name" value="MoaD/ThiS"/>
    <property type="match status" value="1"/>
</dbReference>
<dbReference type="InterPro" id="IPR012675">
    <property type="entry name" value="Beta-grasp_dom_sf"/>
</dbReference>
<keyword evidence="2" id="KW-1185">Reference proteome</keyword>
<proteinExistence type="predicted"/>
<name>A0ABZ3CBM3_9ACTN</name>
<dbReference type="RefSeq" id="WP_342372942.1">
    <property type="nucleotide sequence ID" value="NZ_CP115965.1"/>
</dbReference>
<evidence type="ECO:0000313" key="2">
    <source>
        <dbReference type="Proteomes" id="UP001434337"/>
    </source>
</evidence>
<reference evidence="1 2" key="1">
    <citation type="journal article" date="2023" name="Environ Microbiome">
        <title>A coral-associated actinobacterium mitigates coral bleaching under heat stress.</title>
        <authorList>
            <person name="Li J."/>
            <person name="Zou Y."/>
            <person name="Li Q."/>
            <person name="Zhang J."/>
            <person name="Bourne D.G."/>
            <person name="Lyu Y."/>
            <person name="Liu C."/>
            <person name="Zhang S."/>
        </authorList>
    </citation>
    <scope>NUCLEOTIDE SEQUENCE [LARGE SCALE GENOMIC DNA]</scope>
    <source>
        <strain evidence="1 2">SCSIO 13291</strain>
    </source>
</reference>
<evidence type="ECO:0000313" key="1">
    <source>
        <dbReference type="EMBL" id="WZW99167.1"/>
    </source>
</evidence>
<sequence length="79" mass="8080">MPQVRYFAAAAEAAGVASETLDAPTLGALRARLVDAHGAGFERVLARCSVLVDGVHTEDPTTPLTHAALVDVLPPFAGG</sequence>
<dbReference type="Gene3D" id="3.10.20.30">
    <property type="match status" value="1"/>
</dbReference>
<dbReference type="EMBL" id="CP115965">
    <property type="protein sequence ID" value="WZW99167.1"/>
    <property type="molecule type" value="Genomic_DNA"/>
</dbReference>